<dbReference type="GO" id="GO:0003676">
    <property type="term" value="F:nucleic acid binding"/>
    <property type="evidence" value="ECO:0007669"/>
    <property type="project" value="InterPro"/>
</dbReference>
<dbReference type="VEuPathDB" id="VectorBase:LOC119175112"/>
<name>A0A6G5AGD0_RHIMP</name>
<sequence length="100" mass="11530">MDIARRFKVDHKTTSTAAELVAIREAIRFISGERPRAWTIFCDAKPALQTNNCIMKQGPYYSLAIEISELIQVASTKWPSYNFPVDSRSLRRDGKRRGRR</sequence>
<protein>
    <submittedName>
        <fullName evidence="1">Putative tick transposon</fullName>
    </submittedName>
</protein>
<reference evidence="1" key="1">
    <citation type="submission" date="2020-03" db="EMBL/GenBank/DDBJ databases">
        <title>A transcriptome and proteome of the tick Rhipicephalus microplus shaped by the genetic composition of its hosts and developmental stage.</title>
        <authorList>
            <person name="Garcia G.R."/>
            <person name="Ribeiro J.M.C."/>
            <person name="Maruyama S.R."/>
            <person name="Gardinasse L.G."/>
            <person name="Nelson K."/>
            <person name="Ferreira B.R."/>
            <person name="Andrade T.G."/>
            <person name="Santos I.K.F.M."/>
        </authorList>
    </citation>
    <scope>NUCLEOTIDE SEQUENCE</scope>
    <source>
        <strain evidence="1">NSGR</strain>
        <tissue evidence="1">Salivary glands</tissue>
    </source>
</reference>
<dbReference type="AlphaFoldDB" id="A0A6G5AGD0"/>
<evidence type="ECO:0000313" key="1">
    <source>
        <dbReference type="EMBL" id="NIE50051.1"/>
    </source>
</evidence>
<proteinExistence type="predicted"/>
<dbReference type="OrthoDB" id="6510087at2759"/>
<organism evidence="1">
    <name type="scientific">Rhipicephalus microplus</name>
    <name type="common">Cattle tick</name>
    <name type="synonym">Boophilus microplus</name>
    <dbReference type="NCBI Taxonomy" id="6941"/>
    <lineage>
        <taxon>Eukaryota</taxon>
        <taxon>Metazoa</taxon>
        <taxon>Ecdysozoa</taxon>
        <taxon>Arthropoda</taxon>
        <taxon>Chelicerata</taxon>
        <taxon>Arachnida</taxon>
        <taxon>Acari</taxon>
        <taxon>Parasitiformes</taxon>
        <taxon>Ixodida</taxon>
        <taxon>Ixodoidea</taxon>
        <taxon>Ixodidae</taxon>
        <taxon>Rhipicephalinae</taxon>
        <taxon>Rhipicephalus</taxon>
        <taxon>Boophilus</taxon>
    </lineage>
</organism>
<accession>A0A6G5AGD0</accession>
<dbReference type="EMBL" id="GIKN01007778">
    <property type="protein sequence ID" value="NIE50051.1"/>
    <property type="molecule type" value="Transcribed_RNA"/>
</dbReference>
<dbReference type="InterPro" id="IPR036397">
    <property type="entry name" value="RNaseH_sf"/>
</dbReference>
<dbReference type="Gene3D" id="3.30.420.10">
    <property type="entry name" value="Ribonuclease H-like superfamily/Ribonuclease H"/>
    <property type="match status" value="1"/>
</dbReference>